<dbReference type="AlphaFoldDB" id="A0A182VC97"/>
<evidence type="ECO:0000313" key="1">
    <source>
        <dbReference type="EnsemblMetazoa" id="AMEM012515-PA"/>
    </source>
</evidence>
<organism evidence="1 2">
    <name type="scientific">Anopheles merus</name>
    <name type="common">Mosquito</name>
    <dbReference type="NCBI Taxonomy" id="30066"/>
    <lineage>
        <taxon>Eukaryota</taxon>
        <taxon>Metazoa</taxon>
        <taxon>Ecdysozoa</taxon>
        <taxon>Arthropoda</taxon>
        <taxon>Hexapoda</taxon>
        <taxon>Insecta</taxon>
        <taxon>Pterygota</taxon>
        <taxon>Neoptera</taxon>
        <taxon>Endopterygota</taxon>
        <taxon>Diptera</taxon>
        <taxon>Nematocera</taxon>
        <taxon>Culicoidea</taxon>
        <taxon>Culicidae</taxon>
        <taxon>Anophelinae</taxon>
        <taxon>Anopheles</taxon>
    </lineage>
</organism>
<name>A0A182VC97_ANOME</name>
<dbReference type="VEuPathDB" id="VectorBase:AMEM012515"/>
<keyword evidence="2" id="KW-1185">Reference proteome</keyword>
<evidence type="ECO:0000313" key="2">
    <source>
        <dbReference type="Proteomes" id="UP000075903"/>
    </source>
</evidence>
<reference evidence="1" key="1">
    <citation type="submission" date="2020-05" db="UniProtKB">
        <authorList>
            <consortium name="EnsemblMetazoa"/>
        </authorList>
    </citation>
    <scope>IDENTIFICATION</scope>
    <source>
        <strain evidence="1">MAF</strain>
    </source>
</reference>
<dbReference type="Proteomes" id="UP000075903">
    <property type="component" value="Unassembled WGS sequence"/>
</dbReference>
<sequence>MAAHSCQVSVTLNQPHERFIPAPTAKIVVRIRHPAALPVHQLATTNFAPNQLVRRIPPVSDLAVNGRTLALVQILKRTRLTLPGRLALRYEDADLGRMHPESFVPAQWTLEVVPGRVGKPLHTLAVQQPGRTFAVAVRPHDGKRIVVRLRYLGQILEANRAAAALRRHRHATPFREVLVAVGAKFTAKLCHAGVAVAADVVKPAATSGLGTFDRGRRMPAVVALLFAILRIAAQYVRYFKPGDAGRC</sequence>
<accession>A0A182VC97</accession>
<dbReference type="EnsemblMetazoa" id="AMEM012515-RA">
    <property type="protein sequence ID" value="AMEM012515-PA"/>
    <property type="gene ID" value="AMEM012515"/>
</dbReference>
<protein>
    <submittedName>
        <fullName evidence="1">Uncharacterized protein</fullName>
    </submittedName>
</protein>
<proteinExistence type="predicted"/>